<dbReference type="SUPFAM" id="SSF53474">
    <property type="entry name" value="alpha/beta-Hydrolases"/>
    <property type="match status" value="1"/>
</dbReference>
<dbReference type="GO" id="GO:0016787">
    <property type="term" value="F:hydrolase activity"/>
    <property type="evidence" value="ECO:0007669"/>
    <property type="project" value="UniProtKB-KW"/>
</dbReference>
<evidence type="ECO:0000259" key="1">
    <source>
        <dbReference type="Pfam" id="PF12697"/>
    </source>
</evidence>
<gene>
    <name evidence="2" type="ORF">GCM10022380_11610</name>
</gene>
<dbReference type="InterPro" id="IPR000073">
    <property type="entry name" value="AB_hydrolase_1"/>
</dbReference>
<reference evidence="3" key="1">
    <citation type="journal article" date="2019" name="Int. J. Syst. Evol. Microbiol.">
        <title>The Global Catalogue of Microorganisms (GCM) 10K type strain sequencing project: providing services to taxonomists for standard genome sequencing and annotation.</title>
        <authorList>
            <consortium name="The Broad Institute Genomics Platform"/>
            <consortium name="The Broad Institute Genome Sequencing Center for Infectious Disease"/>
            <person name="Wu L."/>
            <person name="Ma J."/>
        </authorList>
    </citation>
    <scope>NUCLEOTIDE SEQUENCE [LARGE SCALE GENOMIC DNA]</scope>
    <source>
        <strain evidence="3">JCM 17017</strain>
    </source>
</reference>
<dbReference type="InterPro" id="IPR029058">
    <property type="entry name" value="AB_hydrolase_fold"/>
</dbReference>
<dbReference type="Pfam" id="PF12697">
    <property type="entry name" value="Abhydrolase_6"/>
    <property type="match status" value="1"/>
</dbReference>
<dbReference type="Proteomes" id="UP001501624">
    <property type="component" value="Unassembled WGS sequence"/>
</dbReference>
<comment type="caution">
    <text evidence="2">The sequence shown here is derived from an EMBL/GenBank/DDBJ whole genome shotgun (WGS) entry which is preliminary data.</text>
</comment>
<dbReference type="RefSeq" id="WP_237334672.1">
    <property type="nucleotide sequence ID" value="NZ_BAABCM010000001.1"/>
</dbReference>
<dbReference type="EMBL" id="BAABCM010000001">
    <property type="protein sequence ID" value="GAA3796155.1"/>
    <property type="molecule type" value="Genomic_DNA"/>
</dbReference>
<name>A0ABP7HPF6_9PSEU</name>
<accession>A0ABP7HPF6</accession>
<proteinExistence type="predicted"/>
<feature type="domain" description="AB hydrolase-1" evidence="1">
    <location>
        <begin position="27"/>
        <end position="236"/>
    </location>
</feature>
<dbReference type="PRINTS" id="PR00111">
    <property type="entry name" value="ABHYDROLASE"/>
</dbReference>
<dbReference type="PANTHER" id="PTHR43689:SF8">
    <property type="entry name" value="ALPHA_BETA-HYDROLASES SUPERFAMILY PROTEIN"/>
    <property type="match status" value="1"/>
</dbReference>
<evidence type="ECO:0000313" key="2">
    <source>
        <dbReference type="EMBL" id="GAA3796155.1"/>
    </source>
</evidence>
<dbReference type="PANTHER" id="PTHR43689">
    <property type="entry name" value="HYDROLASE"/>
    <property type="match status" value="1"/>
</dbReference>
<evidence type="ECO:0000313" key="3">
    <source>
        <dbReference type="Proteomes" id="UP001501624"/>
    </source>
</evidence>
<organism evidence="2 3">
    <name type="scientific">Amycolatopsis tucumanensis</name>
    <dbReference type="NCBI Taxonomy" id="401106"/>
    <lineage>
        <taxon>Bacteria</taxon>
        <taxon>Bacillati</taxon>
        <taxon>Actinomycetota</taxon>
        <taxon>Actinomycetes</taxon>
        <taxon>Pseudonocardiales</taxon>
        <taxon>Pseudonocardiaceae</taxon>
        <taxon>Amycolatopsis</taxon>
    </lineage>
</organism>
<sequence length="248" mass="26248">MITHQFTGAAGTRMHAEVTGPAGAPEVVCVHGLGCSHRYFRPLARTLGERLRVSAPDLPGFGRTPGPRRALDVRGLSAALAEWLRETGRGGSVLVANSAGCQIVVDLAVHAPELLGPVVLIGPSTDRTAPSLVRQLSRLVADAPRERPSLLVVLAWDYLVCGPRRLLATARHLRDDPVEVKLPHLTTPAVVVRGSRDPIASRAWAQQMAARLPAGRYAEVPGHAHALNHSAPAEVAGLVESLVGSAPR</sequence>
<dbReference type="Gene3D" id="3.40.50.1820">
    <property type="entry name" value="alpha/beta hydrolase"/>
    <property type="match status" value="1"/>
</dbReference>
<keyword evidence="2" id="KW-0378">Hydrolase</keyword>
<protein>
    <submittedName>
        <fullName evidence="2">Alpha/beta hydrolase</fullName>
    </submittedName>
</protein>
<keyword evidence="3" id="KW-1185">Reference proteome</keyword>